<dbReference type="InterPro" id="IPR055100">
    <property type="entry name" value="GNAT_LYC1-like"/>
</dbReference>
<dbReference type="Gene3D" id="3.40.630.30">
    <property type="match status" value="1"/>
</dbReference>
<dbReference type="InterPro" id="IPR016181">
    <property type="entry name" value="Acyl_CoA_acyltransferase"/>
</dbReference>
<comment type="caution">
    <text evidence="2">The sequence shown here is derived from an EMBL/GenBank/DDBJ whole genome shotgun (WGS) entry which is preliminary data.</text>
</comment>
<organism evidence="2 3">
    <name type="scientific">Cryomyces antarcticus</name>
    <dbReference type="NCBI Taxonomy" id="329879"/>
    <lineage>
        <taxon>Eukaryota</taxon>
        <taxon>Fungi</taxon>
        <taxon>Dikarya</taxon>
        <taxon>Ascomycota</taxon>
        <taxon>Pezizomycotina</taxon>
        <taxon>Dothideomycetes</taxon>
        <taxon>Dothideomycetes incertae sedis</taxon>
        <taxon>Cryomyces</taxon>
    </lineage>
</organism>
<dbReference type="PANTHER" id="PTHR34815">
    <property type="entry name" value="LYSINE ACETYLTRANSFERASE"/>
    <property type="match status" value="1"/>
</dbReference>
<gene>
    <name evidence="2" type="ORF">LTR16_001800</name>
</gene>
<evidence type="ECO:0000259" key="1">
    <source>
        <dbReference type="Pfam" id="PF22998"/>
    </source>
</evidence>
<evidence type="ECO:0000313" key="3">
    <source>
        <dbReference type="Proteomes" id="UP001357485"/>
    </source>
</evidence>
<reference evidence="2 3" key="1">
    <citation type="submission" date="2023-08" db="EMBL/GenBank/DDBJ databases">
        <title>Black Yeasts Isolated from many extreme environments.</title>
        <authorList>
            <person name="Coleine C."/>
            <person name="Stajich J.E."/>
            <person name="Selbmann L."/>
        </authorList>
    </citation>
    <scope>NUCLEOTIDE SEQUENCE [LARGE SCALE GENOMIC DNA]</scope>
    <source>
        <strain evidence="2 3">CCFEE 536</strain>
    </source>
</reference>
<keyword evidence="3" id="KW-1185">Reference proteome</keyword>
<dbReference type="PANTHER" id="PTHR34815:SF4">
    <property type="entry name" value="N-ACETYLTRANSFERASE DOMAIN-CONTAINING PROTEIN"/>
    <property type="match status" value="1"/>
</dbReference>
<feature type="domain" description="LYC1 C-terminal" evidence="1">
    <location>
        <begin position="177"/>
        <end position="405"/>
    </location>
</feature>
<accession>A0ABR0M7W3</accession>
<dbReference type="SUPFAM" id="SSF55729">
    <property type="entry name" value="Acyl-CoA N-acyltransferases (Nat)"/>
    <property type="match status" value="1"/>
</dbReference>
<dbReference type="InterPro" id="IPR053013">
    <property type="entry name" value="LAT"/>
</dbReference>
<protein>
    <recommendedName>
        <fullName evidence="1">LYC1 C-terminal domain-containing protein</fullName>
    </recommendedName>
</protein>
<name>A0ABR0M7W3_9PEZI</name>
<evidence type="ECO:0000313" key="2">
    <source>
        <dbReference type="EMBL" id="KAK5292670.1"/>
    </source>
</evidence>
<sequence>MTVSQYVLPDSKSPALALVQPTDAEKIGQFKKNGLTWKGALSLDAYLRREEFLSQQAFTRDGGITYWVLVDSAAKDRVVLSGCETLRKKALVARDGKVEEVVSHGVGSVFCPPEYRNRGYAARMMEELGRKLETWQTDQQRCMFTVLYSDIGKTGLFTEDEQEFYTARGWHPFPSSHISVPATSKPEVHVGTLPQSRPLHAEDLAELCAIDEGLIRERMTRSSSDGRWTAALIPDVDVIQWHHAREEFVAKELYGRTPVVKGAIVDNKPGHRVWCYWTRMWYNDDPQENKDNTLHILRLVSEGESLSEGHPPDANHQTNGHSSIAPAIASLLAAAQQEASQWTMGDVEIWNPTCVTIEAAQHLDPAAEVTHRDKESIASLRWYGENPDRPAEHVNWIGNEKYGWC</sequence>
<proteinExistence type="predicted"/>
<dbReference type="Proteomes" id="UP001357485">
    <property type="component" value="Unassembled WGS sequence"/>
</dbReference>
<dbReference type="Pfam" id="PF22998">
    <property type="entry name" value="GNAT_LYC1-like"/>
    <property type="match status" value="1"/>
</dbReference>
<dbReference type="EMBL" id="JAVRRA010000112">
    <property type="protein sequence ID" value="KAK5292670.1"/>
    <property type="molecule type" value="Genomic_DNA"/>
</dbReference>